<dbReference type="Proteomes" id="UP001529510">
    <property type="component" value="Unassembled WGS sequence"/>
</dbReference>
<feature type="non-terminal residue" evidence="10">
    <location>
        <position position="1"/>
    </location>
</feature>
<keyword evidence="2" id="KW-0645">Protease</keyword>
<name>A0ABD0RZH3_CIRMR</name>
<dbReference type="GO" id="GO:0006508">
    <property type="term" value="P:proteolysis"/>
    <property type="evidence" value="ECO:0007669"/>
    <property type="project" value="UniProtKB-KW"/>
</dbReference>
<dbReference type="PROSITE" id="PS00135">
    <property type="entry name" value="TRYPSIN_SER"/>
    <property type="match status" value="1"/>
</dbReference>
<dbReference type="GO" id="GO:0004252">
    <property type="term" value="F:serine-type endopeptidase activity"/>
    <property type="evidence" value="ECO:0007669"/>
    <property type="project" value="UniProtKB-EC"/>
</dbReference>
<dbReference type="InterPro" id="IPR001254">
    <property type="entry name" value="Trypsin_dom"/>
</dbReference>
<dbReference type="SUPFAM" id="SSF50494">
    <property type="entry name" value="Trypsin-like serine proteases"/>
    <property type="match status" value="1"/>
</dbReference>
<sequence length="94" mass="10478">RAYSKTLQQASISVLSKRQCEQRYSDQFTSRMLCAGSSHDDHRVDSCRGDSGGPLVWVVYGVTSWGHACRLQDAPGVYTKVSVFVPWIKKVIGK</sequence>
<evidence type="ECO:0000313" key="11">
    <source>
        <dbReference type="Proteomes" id="UP001529510"/>
    </source>
</evidence>
<comment type="caution">
    <text evidence="10">The sequence shown here is derived from an EMBL/GenBank/DDBJ whole genome shotgun (WGS) entry which is preliminary data.</text>
</comment>
<evidence type="ECO:0000256" key="5">
    <source>
        <dbReference type="ARBA" id="ARBA00023157"/>
    </source>
</evidence>
<comment type="similarity">
    <text evidence="6">Belongs to the peptidase S1 family. CLIP subfamily.</text>
</comment>
<dbReference type="PROSITE" id="PS50240">
    <property type="entry name" value="TRYPSIN_DOM"/>
    <property type="match status" value="1"/>
</dbReference>
<evidence type="ECO:0000256" key="6">
    <source>
        <dbReference type="ARBA" id="ARBA00024195"/>
    </source>
</evidence>
<evidence type="ECO:0000256" key="1">
    <source>
        <dbReference type="ARBA" id="ARBA00004239"/>
    </source>
</evidence>
<dbReference type="AlphaFoldDB" id="A0ABD0RZH3"/>
<keyword evidence="5" id="KW-1015">Disulfide bond</keyword>
<dbReference type="Gene3D" id="2.40.10.10">
    <property type="entry name" value="Trypsin-like serine proteases"/>
    <property type="match status" value="1"/>
</dbReference>
<keyword evidence="11" id="KW-1185">Reference proteome</keyword>
<organism evidence="10 11">
    <name type="scientific">Cirrhinus mrigala</name>
    <name type="common">Mrigala</name>
    <dbReference type="NCBI Taxonomy" id="683832"/>
    <lineage>
        <taxon>Eukaryota</taxon>
        <taxon>Metazoa</taxon>
        <taxon>Chordata</taxon>
        <taxon>Craniata</taxon>
        <taxon>Vertebrata</taxon>
        <taxon>Euteleostomi</taxon>
        <taxon>Actinopterygii</taxon>
        <taxon>Neopterygii</taxon>
        <taxon>Teleostei</taxon>
        <taxon>Ostariophysi</taxon>
        <taxon>Cypriniformes</taxon>
        <taxon>Cyprinidae</taxon>
        <taxon>Labeoninae</taxon>
        <taxon>Labeonini</taxon>
        <taxon>Cirrhinus</taxon>
    </lineage>
</organism>
<dbReference type="EC" id="3.4.21.4" evidence="8"/>
<proteinExistence type="inferred from homology"/>
<comment type="catalytic activity">
    <reaction evidence="7">
        <text>Preferential cleavage: Arg-|-Xaa, Lys-|-Xaa.</text>
        <dbReference type="EC" id="3.4.21.4"/>
    </reaction>
</comment>
<gene>
    <name evidence="10" type="ORF">M9458_001973</name>
</gene>
<evidence type="ECO:0000256" key="8">
    <source>
        <dbReference type="ARBA" id="ARBA00038868"/>
    </source>
</evidence>
<evidence type="ECO:0000313" key="10">
    <source>
        <dbReference type="EMBL" id="KAL0203955.1"/>
    </source>
</evidence>
<dbReference type="InterPro" id="IPR033116">
    <property type="entry name" value="TRYPSIN_SER"/>
</dbReference>
<dbReference type="PANTHER" id="PTHR24264">
    <property type="entry name" value="TRYPSIN-RELATED"/>
    <property type="match status" value="1"/>
</dbReference>
<dbReference type="Pfam" id="PF00089">
    <property type="entry name" value="Trypsin"/>
    <property type="match status" value="1"/>
</dbReference>
<keyword evidence="3" id="KW-0378">Hydrolase</keyword>
<evidence type="ECO:0000256" key="2">
    <source>
        <dbReference type="ARBA" id="ARBA00022670"/>
    </source>
</evidence>
<evidence type="ECO:0000256" key="3">
    <source>
        <dbReference type="ARBA" id="ARBA00022801"/>
    </source>
</evidence>
<feature type="domain" description="Peptidase S1" evidence="9">
    <location>
        <begin position="1"/>
        <end position="93"/>
    </location>
</feature>
<evidence type="ECO:0000259" key="9">
    <source>
        <dbReference type="PROSITE" id="PS50240"/>
    </source>
</evidence>
<evidence type="ECO:0000256" key="7">
    <source>
        <dbReference type="ARBA" id="ARBA00036320"/>
    </source>
</evidence>
<protein>
    <recommendedName>
        <fullName evidence="8">trypsin</fullName>
        <ecNumber evidence="8">3.4.21.4</ecNumber>
    </recommendedName>
</protein>
<dbReference type="InterPro" id="IPR043504">
    <property type="entry name" value="Peptidase_S1_PA_chymotrypsin"/>
</dbReference>
<dbReference type="FunFam" id="2.40.10.10:FF:000002">
    <property type="entry name" value="Transmembrane protease serine"/>
    <property type="match status" value="1"/>
</dbReference>
<dbReference type="PANTHER" id="PTHR24264:SF54">
    <property type="entry name" value="PEPTIDASE S1 DOMAIN-CONTAINING PROTEIN"/>
    <property type="match status" value="1"/>
</dbReference>
<dbReference type="EMBL" id="JAMKFB020000001">
    <property type="protein sequence ID" value="KAL0203955.1"/>
    <property type="molecule type" value="Genomic_DNA"/>
</dbReference>
<evidence type="ECO:0000256" key="4">
    <source>
        <dbReference type="ARBA" id="ARBA00022825"/>
    </source>
</evidence>
<keyword evidence="4" id="KW-0720">Serine protease</keyword>
<reference evidence="10 11" key="1">
    <citation type="submission" date="2024-05" db="EMBL/GenBank/DDBJ databases">
        <title>Genome sequencing and assembly of Indian major carp, Cirrhinus mrigala (Hamilton, 1822).</title>
        <authorList>
            <person name="Mohindra V."/>
            <person name="Chowdhury L.M."/>
            <person name="Lal K."/>
            <person name="Jena J.K."/>
        </authorList>
    </citation>
    <scope>NUCLEOTIDE SEQUENCE [LARGE SCALE GENOMIC DNA]</scope>
    <source>
        <strain evidence="10">CM1030</strain>
        <tissue evidence="10">Blood</tissue>
    </source>
</reference>
<accession>A0ABD0RZH3</accession>
<dbReference type="GO" id="GO:0005576">
    <property type="term" value="C:extracellular region"/>
    <property type="evidence" value="ECO:0007669"/>
    <property type="project" value="UniProtKB-SubCell"/>
</dbReference>
<comment type="subcellular location">
    <subcellularLocation>
        <location evidence="1">Secreted</location>
        <location evidence="1">Extracellular space</location>
    </subcellularLocation>
</comment>
<dbReference type="InterPro" id="IPR009003">
    <property type="entry name" value="Peptidase_S1_PA"/>
</dbReference>
<dbReference type="InterPro" id="IPR050127">
    <property type="entry name" value="Serine_Proteases_S1"/>
</dbReference>